<organism evidence="1 2">
    <name type="scientific">Aliterella atlantica CENA595</name>
    <dbReference type="NCBI Taxonomy" id="1618023"/>
    <lineage>
        <taxon>Bacteria</taxon>
        <taxon>Bacillati</taxon>
        <taxon>Cyanobacteriota</taxon>
        <taxon>Cyanophyceae</taxon>
        <taxon>Chroococcidiopsidales</taxon>
        <taxon>Aliterellaceae</taxon>
        <taxon>Aliterella</taxon>
    </lineage>
</organism>
<dbReference type="OrthoDB" id="422386at2"/>
<evidence type="ECO:0000313" key="1">
    <source>
        <dbReference type="EMBL" id="KJH70764.1"/>
    </source>
</evidence>
<dbReference type="RefSeq" id="WP_045055709.1">
    <property type="nucleotide sequence ID" value="NZ_CAWMDP010000005.1"/>
</dbReference>
<reference evidence="1 2" key="1">
    <citation type="submission" date="2015-02" db="EMBL/GenBank/DDBJ databases">
        <title>Draft genome of a novel marine cyanobacterium (Chroococcales) isolated from South Atlantic Ocean.</title>
        <authorList>
            <person name="Rigonato J."/>
            <person name="Alvarenga D.O."/>
            <person name="Branco L.H."/>
            <person name="Varani A.M."/>
            <person name="Brandini F.P."/>
            <person name="Fiore M.F."/>
        </authorList>
    </citation>
    <scope>NUCLEOTIDE SEQUENCE [LARGE SCALE GENOMIC DNA]</scope>
    <source>
        <strain evidence="1 2">CENA595</strain>
    </source>
</reference>
<accession>A0A0D8ZQL7</accession>
<dbReference type="AlphaFoldDB" id="A0A0D8ZQL7"/>
<dbReference type="STRING" id="1618023.UH38_16155"/>
<sequence length="202" mass="22551">MTDSMNNYQDSSYTRSLLELEMLAALLAEDSIYPWDGSTAETEAYFIAAEQEFGASWQVEEMSARSHSFLNQLDRLWQAATPANAITSLQAKLRAQFADRIPQNWLDAIAQHARQAITTQETLAGQLVECVQQLLPNCGAEDLQVLARPYAYAMRSGSDEMPKMLGNITPEKWATLSEVQQAKVSLAIARYALEQLQADEEV</sequence>
<gene>
    <name evidence="1" type="ORF">UH38_16155</name>
</gene>
<dbReference type="Proteomes" id="UP000032452">
    <property type="component" value="Unassembled WGS sequence"/>
</dbReference>
<comment type="caution">
    <text evidence="1">The sequence shown here is derived from an EMBL/GenBank/DDBJ whole genome shotgun (WGS) entry which is preliminary data.</text>
</comment>
<name>A0A0D8ZQL7_9CYAN</name>
<dbReference type="EMBL" id="JYON01000018">
    <property type="protein sequence ID" value="KJH70764.1"/>
    <property type="molecule type" value="Genomic_DNA"/>
</dbReference>
<dbReference type="PATRIC" id="fig|1618023.3.peg.271"/>
<evidence type="ECO:0000313" key="2">
    <source>
        <dbReference type="Proteomes" id="UP000032452"/>
    </source>
</evidence>
<keyword evidence="2" id="KW-1185">Reference proteome</keyword>
<protein>
    <submittedName>
        <fullName evidence="1">Uncharacterized protein</fullName>
    </submittedName>
</protein>
<proteinExistence type="predicted"/>